<organism evidence="2 3">
    <name type="scientific">Rhodosorus marinus</name>
    <dbReference type="NCBI Taxonomy" id="101924"/>
    <lineage>
        <taxon>Eukaryota</taxon>
        <taxon>Rhodophyta</taxon>
        <taxon>Stylonematophyceae</taxon>
        <taxon>Stylonematales</taxon>
        <taxon>Stylonemataceae</taxon>
        <taxon>Rhodosorus</taxon>
    </lineage>
</organism>
<comment type="caution">
    <text evidence="2">The sequence shown here is derived from an EMBL/GenBank/DDBJ whole genome shotgun (WGS) entry which is preliminary data.</text>
</comment>
<keyword evidence="3" id="KW-1185">Reference proteome</keyword>
<sequence>MEQTWTHEGFWSIGSFLGTDIEEIRSTLKQECRTHGSDITTAYSSRAKGLFVLKCSYSKGTDSKPNSVPKKTKKRTKKTADCSFEIRLTLIEGAAMSSLDNFGQSKRKISLRNMFRGSVPSPDGFRDGWYVMSRNSTHSGHPRMELNPNPTEVLPIELSSDDFARKWERLFHLASESQQKELLKQQSDFEHELAAAIGSSQSHQQPARASPSSMRLKRKEMPRNASRPRTLKNRTRRVVSSARKEGTDEPKDRTGH</sequence>
<gene>
    <name evidence="2" type="ORF">NDN08_006617</name>
</gene>
<dbReference type="EMBL" id="JAMWBK010000009">
    <property type="protein sequence ID" value="KAJ8902209.1"/>
    <property type="molecule type" value="Genomic_DNA"/>
</dbReference>
<feature type="region of interest" description="Disordered" evidence="1">
    <location>
        <begin position="197"/>
        <end position="256"/>
    </location>
</feature>
<dbReference type="AlphaFoldDB" id="A0AAV8UIA8"/>
<evidence type="ECO:0000256" key="1">
    <source>
        <dbReference type="SAM" id="MobiDB-lite"/>
    </source>
</evidence>
<accession>A0AAV8UIA8</accession>
<name>A0AAV8UIA8_9RHOD</name>
<protein>
    <submittedName>
        <fullName evidence="2">Uncharacterized protein</fullName>
    </submittedName>
</protein>
<feature type="compositionally biased region" description="Basic and acidic residues" evidence="1">
    <location>
        <begin position="242"/>
        <end position="256"/>
    </location>
</feature>
<evidence type="ECO:0000313" key="2">
    <source>
        <dbReference type="EMBL" id="KAJ8902209.1"/>
    </source>
</evidence>
<proteinExistence type="predicted"/>
<evidence type="ECO:0000313" key="3">
    <source>
        <dbReference type="Proteomes" id="UP001157974"/>
    </source>
</evidence>
<dbReference type="Proteomes" id="UP001157974">
    <property type="component" value="Unassembled WGS sequence"/>
</dbReference>
<feature type="compositionally biased region" description="Polar residues" evidence="1">
    <location>
        <begin position="198"/>
        <end position="213"/>
    </location>
</feature>
<reference evidence="2 3" key="1">
    <citation type="journal article" date="2023" name="Nat. Commun.">
        <title>Origin of minicircular mitochondrial genomes in red algae.</title>
        <authorList>
            <person name="Lee Y."/>
            <person name="Cho C.H."/>
            <person name="Lee Y.M."/>
            <person name="Park S.I."/>
            <person name="Yang J.H."/>
            <person name="West J.A."/>
            <person name="Bhattacharya D."/>
            <person name="Yoon H.S."/>
        </authorList>
    </citation>
    <scope>NUCLEOTIDE SEQUENCE [LARGE SCALE GENOMIC DNA]</scope>
    <source>
        <strain evidence="2 3">CCMP1338</strain>
        <tissue evidence="2">Whole cell</tissue>
    </source>
</reference>